<protein>
    <submittedName>
        <fullName evidence="2">Uncharacterized protein</fullName>
    </submittedName>
</protein>
<dbReference type="AlphaFoldDB" id="A0A9R1QFZ7"/>
<reference evidence="2 3" key="1">
    <citation type="submission" date="2017-09" db="EMBL/GenBank/DDBJ databases">
        <authorList>
            <consortium name="International Durum Wheat Genome Sequencing Consortium (IDWGSC)"/>
            <person name="Milanesi L."/>
        </authorList>
    </citation>
    <scope>NUCLEOTIDE SEQUENCE [LARGE SCALE GENOMIC DNA]</scope>
    <source>
        <strain evidence="3">cv. Svevo</strain>
    </source>
</reference>
<evidence type="ECO:0000313" key="2">
    <source>
        <dbReference type="EMBL" id="VAH76583.1"/>
    </source>
</evidence>
<feature type="compositionally biased region" description="Pro residues" evidence="1">
    <location>
        <begin position="36"/>
        <end position="49"/>
    </location>
</feature>
<organism evidence="2 3">
    <name type="scientific">Triticum turgidum subsp. durum</name>
    <name type="common">Durum wheat</name>
    <name type="synonym">Triticum durum</name>
    <dbReference type="NCBI Taxonomy" id="4567"/>
    <lineage>
        <taxon>Eukaryota</taxon>
        <taxon>Viridiplantae</taxon>
        <taxon>Streptophyta</taxon>
        <taxon>Embryophyta</taxon>
        <taxon>Tracheophyta</taxon>
        <taxon>Spermatophyta</taxon>
        <taxon>Magnoliopsida</taxon>
        <taxon>Liliopsida</taxon>
        <taxon>Poales</taxon>
        <taxon>Poaceae</taxon>
        <taxon>BOP clade</taxon>
        <taxon>Pooideae</taxon>
        <taxon>Triticodae</taxon>
        <taxon>Triticeae</taxon>
        <taxon>Triticinae</taxon>
        <taxon>Triticum</taxon>
    </lineage>
</organism>
<feature type="region of interest" description="Disordered" evidence="1">
    <location>
        <begin position="182"/>
        <end position="202"/>
    </location>
</feature>
<dbReference type="EMBL" id="LT934116">
    <property type="protein sequence ID" value="VAH76583.1"/>
    <property type="molecule type" value="Genomic_DNA"/>
</dbReference>
<keyword evidence="3" id="KW-1185">Reference proteome</keyword>
<dbReference type="Proteomes" id="UP000324705">
    <property type="component" value="Chromosome 3B"/>
</dbReference>
<evidence type="ECO:0000256" key="1">
    <source>
        <dbReference type="SAM" id="MobiDB-lite"/>
    </source>
</evidence>
<gene>
    <name evidence="2" type="ORF">TRITD_3Bv1G109110</name>
</gene>
<feature type="region of interest" description="Disordered" evidence="1">
    <location>
        <begin position="35"/>
        <end position="113"/>
    </location>
</feature>
<accession>A0A9R1QFZ7</accession>
<sequence length="251" mass="26891">MTGGPVLPLAPHAGCTRLSRVVASSVCLVLKRAPPRHLPSPVLPSPSPCSPRSSAASFDEIHRLPRSLSTPAREEATKGGAQPGIAGRRRRRGADARQGGRSARLRGSQGGGSARLRGVLCAAAASTSTFLRIAACVRKRGHATASRWRRRQRQHAWCAKSDKMGVASPHAFQDGVLDGSERARTGTRGMHRSTPTATCTARSARAPPYWRKPATHLHSQVYADFHNNTASNFLISLALHTRSKLGMPILL</sequence>
<proteinExistence type="predicted"/>
<evidence type="ECO:0000313" key="3">
    <source>
        <dbReference type="Proteomes" id="UP000324705"/>
    </source>
</evidence>
<name>A0A9R1QFZ7_TRITD</name>
<dbReference type="Gramene" id="TRITD3Bv1G109110.1">
    <property type="protein sequence ID" value="TRITD3Bv1G109110.1"/>
    <property type="gene ID" value="TRITD3Bv1G109110"/>
</dbReference>